<evidence type="ECO:0000313" key="2">
    <source>
        <dbReference type="EMBL" id="MBD2182536.1"/>
    </source>
</evidence>
<feature type="transmembrane region" description="Helical" evidence="1">
    <location>
        <begin position="12"/>
        <end position="38"/>
    </location>
</feature>
<keyword evidence="1" id="KW-0472">Membrane</keyword>
<protein>
    <submittedName>
        <fullName evidence="2">CbtB-domain containing protein</fullName>
    </submittedName>
</protein>
<name>A0A926VEN2_9CYAN</name>
<keyword evidence="3" id="KW-1185">Reference proteome</keyword>
<reference evidence="2" key="2">
    <citation type="submission" date="2020-08" db="EMBL/GenBank/DDBJ databases">
        <authorList>
            <person name="Chen M."/>
            <person name="Teng W."/>
            <person name="Zhao L."/>
            <person name="Hu C."/>
            <person name="Zhou Y."/>
            <person name="Han B."/>
            <person name="Song L."/>
            <person name="Shu W."/>
        </authorList>
    </citation>
    <scope>NUCLEOTIDE SEQUENCE</scope>
    <source>
        <strain evidence="2">FACHB-1375</strain>
    </source>
</reference>
<keyword evidence="1" id="KW-1133">Transmembrane helix</keyword>
<dbReference type="AlphaFoldDB" id="A0A926VEN2"/>
<dbReference type="EMBL" id="JACJPW010000038">
    <property type="protein sequence ID" value="MBD2182536.1"/>
    <property type="molecule type" value="Genomic_DNA"/>
</dbReference>
<reference evidence="2" key="1">
    <citation type="journal article" date="2015" name="ISME J.">
        <title>Draft Genome Sequence of Streptomyces incarnatus NRRL8089, which Produces the Nucleoside Antibiotic Sinefungin.</title>
        <authorList>
            <person name="Oshima K."/>
            <person name="Hattori M."/>
            <person name="Shimizu H."/>
            <person name="Fukuda K."/>
            <person name="Nemoto M."/>
            <person name="Inagaki K."/>
            <person name="Tamura T."/>
        </authorList>
    </citation>
    <scope>NUCLEOTIDE SEQUENCE</scope>
    <source>
        <strain evidence="2">FACHB-1375</strain>
    </source>
</reference>
<dbReference type="Proteomes" id="UP000641646">
    <property type="component" value="Unassembled WGS sequence"/>
</dbReference>
<comment type="caution">
    <text evidence="2">The sequence shown here is derived from an EMBL/GenBank/DDBJ whole genome shotgun (WGS) entry which is preliminary data.</text>
</comment>
<sequence>MTARSISIRKKAINLTLSLPVQATLYLSLSSLILWTVYFSTYPTAHNNLHSLRHSTLLVGCH</sequence>
<keyword evidence="1" id="KW-0812">Transmembrane</keyword>
<evidence type="ECO:0000256" key="1">
    <source>
        <dbReference type="SAM" id="Phobius"/>
    </source>
</evidence>
<proteinExistence type="predicted"/>
<gene>
    <name evidence="2" type="ORF">H6G03_15765</name>
</gene>
<accession>A0A926VEN2</accession>
<evidence type="ECO:0000313" key="3">
    <source>
        <dbReference type="Proteomes" id="UP000641646"/>
    </source>
</evidence>
<organism evidence="2 3">
    <name type="scientific">Aerosakkonema funiforme FACHB-1375</name>
    <dbReference type="NCBI Taxonomy" id="2949571"/>
    <lineage>
        <taxon>Bacteria</taxon>
        <taxon>Bacillati</taxon>
        <taxon>Cyanobacteriota</taxon>
        <taxon>Cyanophyceae</taxon>
        <taxon>Oscillatoriophycideae</taxon>
        <taxon>Aerosakkonematales</taxon>
        <taxon>Aerosakkonemataceae</taxon>
        <taxon>Aerosakkonema</taxon>
    </lineage>
</organism>